<dbReference type="GO" id="GO:0016301">
    <property type="term" value="F:kinase activity"/>
    <property type="evidence" value="ECO:0007669"/>
    <property type="project" value="UniProtKB-KW"/>
</dbReference>
<dbReference type="AlphaFoldDB" id="A0AAV4NU24"/>
<dbReference type="EMBL" id="BPLR01003747">
    <property type="protein sequence ID" value="GIX88276.1"/>
    <property type="molecule type" value="Genomic_DNA"/>
</dbReference>
<evidence type="ECO:0000313" key="3">
    <source>
        <dbReference type="Proteomes" id="UP001054945"/>
    </source>
</evidence>
<proteinExistence type="predicted"/>
<comment type="caution">
    <text evidence="2">The sequence shown here is derived from an EMBL/GenBank/DDBJ whole genome shotgun (WGS) entry which is preliminary data.</text>
</comment>
<keyword evidence="3" id="KW-1185">Reference proteome</keyword>
<evidence type="ECO:0000259" key="1">
    <source>
        <dbReference type="Pfam" id="PF08368"/>
    </source>
</evidence>
<protein>
    <submittedName>
        <fullName evidence="2">FAST kinase domain-containing protein 5, mitochondrial</fullName>
    </submittedName>
</protein>
<name>A0AAV4NU24_CAEEX</name>
<evidence type="ECO:0000313" key="2">
    <source>
        <dbReference type="EMBL" id="GIX88276.1"/>
    </source>
</evidence>
<keyword evidence="2" id="KW-0808">Transferase</keyword>
<dbReference type="InterPro" id="IPR013579">
    <property type="entry name" value="FAST_2"/>
</dbReference>
<sequence>MSGISSYNNSIVKDPLTMTNGPLGSSSPNISEIKEFRNFSEVTQNAVLNYLSLEEHEEFTHIVKCLVDKLSFFSDEQLIQTIHYLCLWKPSPKPKSPNYKLLWNALDYECVHRISNWDFDRKLLVADYWFHLRLNRISQFNRILISDLLGNLSSLSNSQVIQLMFYINLQRNVPQNQMRNIEETLKTIIQIVSIEEVGIICLGFFKTENKITDFNTISLIMDRFCKELTKTNVITIVAVLKFLKKSLHKKNSDSYIPLLHRCVPYIKKWDILASVHLALLATECHIYHPLLLNAVTEIFGEKIESARIKDCTKLLQCLSQFNHLPESKFHKLFSAEVFKKSREEEINLHPEVLPFAALYYAYLGKYDYRLLKNILAPKFKDYCKRLYPKTQMAFAELDYCIDIECKDYVGPRLSKEELGVLKYRRGNMPKDITKGETIMARIMQEIYDVLIEILKGEENILIHHILPHIYSPDIIVRLTQNSEPLSSLYGNFPPECVLTPPSNEVWACFVAIPASSTGYKTRHLVGISKMKLRQIEKIGYRVAVCPFYEFPRSFVMKRKTKQLMSNSEESNHFLVTDFSEGKGHLRRRCTGPLLSRCNIPYLLYCEEVEDQYTR</sequence>
<keyword evidence="2" id="KW-0418">Kinase</keyword>
<reference evidence="2 3" key="1">
    <citation type="submission" date="2021-06" db="EMBL/GenBank/DDBJ databases">
        <title>Caerostris extrusa draft genome.</title>
        <authorList>
            <person name="Kono N."/>
            <person name="Arakawa K."/>
        </authorList>
    </citation>
    <scope>NUCLEOTIDE SEQUENCE [LARGE SCALE GENOMIC DNA]</scope>
</reference>
<feature type="domain" description="FAST kinase-like protein subdomain 2" evidence="1">
    <location>
        <begin position="394"/>
        <end position="485"/>
    </location>
</feature>
<dbReference type="Pfam" id="PF08368">
    <property type="entry name" value="FAST_2"/>
    <property type="match status" value="1"/>
</dbReference>
<gene>
    <name evidence="2" type="primary">FASTKD5</name>
    <name evidence="2" type="ORF">CEXT_750161</name>
</gene>
<dbReference type="Proteomes" id="UP001054945">
    <property type="component" value="Unassembled WGS sequence"/>
</dbReference>
<organism evidence="2 3">
    <name type="scientific">Caerostris extrusa</name>
    <name type="common">Bark spider</name>
    <name type="synonym">Caerostris bankana</name>
    <dbReference type="NCBI Taxonomy" id="172846"/>
    <lineage>
        <taxon>Eukaryota</taxon>
        <taxon>Metazoa</taxon>
        <taxon>Ecdysozoa</taxon>
        <taxon>Arthropoda</taxon>
        <taxon>Chelicerata</taxon>
        <taxon>Arachnida</taxon>
        <taxon>Araneae</taxon>
        <taxon>Araneomorphae</taxon>
        <taxon>Entelegynae</taxon>
        <taxon>Araneoidea</taxon>
        <taxon>Araneidae</taxon>
        <taxon>Caerostris</taxon>
    </lineage>
</organism>
<accession>A0AAV4NU24</accession>